<dbReference type="Gene3D" id="3.90.810.10">
    <property type="entry name" value="CRIB domain"/>
    <property type="match status" value="1"/>
</dbReference>
<feature type="domain" description="CRIB" evidence="1">
    <location>
        <begin position="188"/>
        <end position="203"/>
    </location>
</feature>
<sequence>MALSYTASLASGNTSFDGRRRHPDITTILSPATHKIIATGSARIYHKAFANYQDSEWTYSKTKGLLVFGRDVDPPVDNADSAQDIHTEIYWFRLVDPSTDRVVWMLRVPDNFQYQKDRPFFHAFCGSSRMFGFCFDEDEEASTFYTEVTRCTANLGKSRTAKSMKHSRRSKRDRTFSFRSPRIIRSLISAPLPSSFLHISHIGLDSKGDMKASKDIDPEWTNLLQGSGGSGNVEEVTISNIYLGDGIIAEIPVGIHEAPEGTVVETLAAQDEANKAISAASVPEGTVVEMAAAQDEGCEAIVAASPVPEPASEPSQCEQCFLASPTKILNCICP</sequence>
<dbReference type="EMBL" id="KV417492">
    <property type="protein sequence ID" value="KZP30806.1"/>
    <property type="molecule type" value="Genomic_DNA"/>
</dbReference>
<evidence type="ECO:0000259" key="1">
    <source>
        <dbReference type="PROSITE" id="PS50108"/>
    </source>
</evidence>
<dbReference type="Pfam" id="PF00568">
    <property type="entry name" value="WH1"/>
    <property type="match status" value="1"/>
</dbReference>
<accession>A0A166TND3</accession>
<dbReference type="Pfam" id="PF00786">
    <property type="entry name" value="PBD"/>
    <property type="match status" value="1"/>
</dbReference>
<evidence type="ECO:0008006" key="5">
    <source>
        <dbReference type="Google" id="ProtNLM"/>
    </source>
</evidence>
<gene>
    <name evidence="3" type="ORF">FIBSPDRAFT_725384</name>
</gene>
<dbReference type="SMART" id="SM00461">
    <property type="entry name" value="WH1"/>
    <property type="match status" value="1"/>
</dbReference>
<evidence type="ECO:0000313" key="3">
    <source>
        <dbReference type="EMBL" id="KZP30806.1"/>
    </source>
</evidence>
<dbReference type="InterPro" id="IPR000697">
    <property type="entry name" value="WH1/EVH1_dom"/>
</dbReference>
<dbReference type="InterPro" id="IPR000095">
    <property type="entry name" value="CRIB_dom"/>
</dbReference>
<dbReference type="AlphaFoldDB" id="A0A166TND3"/>
<dbReference type="STRING" id="436010.A0A166TND3"/>
<dbReference type="CDD" id="cd01205">
    <property type="entry name" value="EVH1_WASP-like"/>
    <property type="match status" value="1"/>
</dbReference>
<dbReference type="InterPro" id="IPR033927">
    <property type="entry name" value="WASPfam_EVH1"/>
</dbReference>
<dbReference type="OrthoDB" id="3260578at2759"/>
<dbReference type="InterPro" id="IPR011993">
    <property type="entry name" value="PH-like_dom_sf"/>
</dbReference>
<dbReference type="Proteomes" id="UP000076532">
    <property type="component" value="Unassembled WGS sequence"/>
</dbReference>
<dbReference type="PROSITE" id="PS50108">
    <property type="entry name" value="CRIB"/>
    <property type="match status" value="1"/>
</dbReference>
<reference evidence="3 4" key="1">
    <citation type="journal article" date="2016" name="Mol. Biol. Evol.">
        <title>Comparative Genomics of Early-Diverging Mushroom-Forming Fungi Provides Insights into the Origins of Lignocellulose Decay Capabilities.</title>
        <authorList>
            <person name="Nagy L.G."/>
            <person name="Riley R."/>
            <person name="Tritt A."/>
            <person name="Adam C."/>
            <person name="Daum C."/>
            <person name="Floudas D."/>
            <person name="Sun H."/>
            <person name="Yadav J.S."/>
            <person name="Pangilinan J."/>
            <person name="Larsson K.H."/>
            <person name="Matsuura K."/>
            <person name="Barry K."/>
            <person name="Labutti K."/>
            <person name="Kuo R."/>
            <person name="Ohm R.A."/>
            <person name="Bhattacharya S.S."/>
            <person name="Shirouzu T."/>
            <person name="Yoshinaga Y."/>
            <person name="Martin F.M."/>
            <person name="Grigoriev I.V."/>
            <person name="Hibbett D.S."/>
        </authorList>
    </citation>
    <scope>NUCLEOTIDE SEQUENCE [LARGE SCALE GENOMIC DNA]</scope>
    <source>
        <strain evidence="3 4">CBS 109695</strain>
    </source>
</reference>
<dbReference type="PROSITE" id="PS50229">
    <property type="entry name" value="WH1"/>
    <property type="match status" value="1"/>
</dbReference>
<protein>
    <recommendedName>
        <fullName evidence="5">WH1-domain-containing protein</fullName>
    </recommendedName>
</protein>
<dbReference type="Gene3D" id="2.30.29.30">
    <property type="entry name" value="Pleckstrin-homology domain (PH domain)/Phosphotyrosine-binding domain (PTB)"/>
    <property type="match status" value="1"/>
</dbReference>
<keyword evidence="4" id="KW-1185">Reference proteome</keyword>
<evidence type="ECO:0000313" key="4">
    <source>
        <dbReference type="Proteomes" id="UP000076532"/>
    </source>
</evidence>
<feature type="domain" description="WH1" evidence="2">
    <location>
        <begin position="29"/>
        <end position="155"/>
    </location>
</feature>
<dbReference type="SUPFAM" id="SSF50729">
    <property type="entry name" value="PH domain-like"/>
    <property type="match status" value="1"/>
</dbReference>
<evidence type="ECO:0000259" key="2">
    <source>
        <dbReference type="PROSITE" id="PS50229"/>
    </source>
</evidence>
<name>A0A166TND3_9AGAM</name>
<proteinExistence type="predicted"/>
<dbReference type="InterPro" id="IPR036936">
    <property type="entry name" value="CRIB_dom_sf"/>
</dbReference>
<organism evidence="3 4">
    <name type="scientific">Athelia psychrophila</name>
    <dbReference type="NCBI Taxonomy" id="1759441"/>
    <lineage>
        <taxon>Eukaryota</taxon>
        <taxon>Fungi</taxon>
        <taxon>Dikarya</taxon>
        <taxon>Basidiomycota</taxon>
        <taxon>Agaricomycotina</taxon>
        <taxon>Agaricomycetes</taxon>
        <taxon>Agaricomycetidae</taxon>
        <taxon>Atheliales</taxon>
        <taxon>Atheliaceae</taxon>
        <taxon>Athelia</taxon>
    </lineage>
</organism>